<dbReference type="InterPro" id="IPR053197">
    <property type="entry name" value="F-box_SCFL_complex_component"/>
</dbReference>
<dbReference type="EMBL" id="OZ075131">
    <property type="protein sequence ID" value="CAL4981824.1"/>
    <property type="molecule type" value="Genomic_DNA"/>
</dbReference>
<dbReference type="Gene3D" id="3.80.10.10">
    <property type="entry name" value="Ribonuclease Inhibitor"/>
    <property type="match status" value="1"/>
</dbReference>
<dbReference type="InterPro" id="IPR053781">
    <property type="entry name" value="F-box_AtFBL13-like"/>
</dbReference>
<evidence type="ECO:0000313" key="5">
    <source>
        <dbReference type="Proteomes" id="UP001497457"/>
    </source>
</evidence>
<protein>
    <recommendedName>
        <fullName evidence="2">F-box domain-containing protein</fullName>
    </recommendedName>
</protein>
<dbReference type="SUPFAM" id="SSF52047">
    <property type="entry name" value="RNI-like"/>
    <property type="match status" value="1"/>
</dbReference>
<evidence type="ECO:0000313" key="3">
    <source>
        <dbReference type="EMBL" id="CAL4981824.1"/>
    </source>
</evidence>
<dbReference type="Proteomes" id="UP001497457">
    <property type="component" value="Chromosome 21rd"/>
</dbReference>
<evidence type="ECO:0000313" key="4">
    <source>
        <dbReference type="EMBL" id="CAL4988973.1"/>
    </source>
</evidence>
<dbReference type="PANTHER" id="PTHR34223:SF51">
    <property type="entry name" value="OS06G0556300 PROTEIN"/>
    <property type="match status" value="1"/>
</dbReference>
<dbReference type="PANTHER" id="PTHR34223">
    <property type="entry name" value="OS11G0201299 PROTEIN"/>
    <property type="match status" value="1"/>
</dbReference>
<proteinExistence type="predicted"/>
<dbReference type="AlphaFoldDB" id="A0ABC9AN64"/>
<dbReference type="InterPro" id="IPR001810">
    <property type="entry name" value="F-box_dom"/>
</dbReference>
<accession>A0ABC9AN64</accession>
<feature type="region of interest" description="Disordered" evidence="1">
    <location>
        <begin position="423"/>
        <end position="443"/>
    </location>
</feature>
<dbReference type="SUPFAM" id="SSF81383">
    <property type="entry name" value="F-box domain"/>
    <property type="match status" value="1"/>
</dbReference>
<dbReference type="Proteomes" id="UP001497457">
    <property type="component" value="Chromosome 23rd"/>
</dbReference>
<reference evidence="3 5" key="2">
    <citation type="submission" date="2024-10" db="EMBL/GenBank/DDBJ databases">
        <authorList>
            <person name="Ryan C."/>
        </authorList>
    </citation>
    <scope>NUCLEOTIDE SEQUENCE [LARGE SCALE GENOMIC DNA]</scope>
</reference>
<dbReference type="EMBL" id="OZ075133">
    <property type="protein sequence ID" value="CAL4988973.1"/>
    <property type="molecule type" value="Genomic_DNA"/>
</dbReference>
<gene>
    <name evidence="3" type="ORF">URODEC1_LOCUS56328</name>
    <name evidence="4" type="ORF">URODEC1_LOCUS59512</name>
</gene>
<evidence type="ECO:0000259" key="2">
    <source>
        <dbReference type="PROSITE" id="PS50181"/>
    </source>
</evidence>
<dbReference type="InterPro" id="IPR036047">
    <property type="entry name" value="F-box-like_dom_sf"/>
</dbReference>
<sequence>MPPGGDAARIKRPAVVGDVDFLSALPDELLRKVLSFLPSRQAVQTSVLAHRWRHEWKEVRSLRVSSSKGFQSENHLNKFINHLLILRNRLLPLDVVDIKSYNDRVRGFDLDEACRYIDVWIRHALNLKVQQLRVCIPSYEILEEEGTMYHWRLANKLFTSKHLTKLELICVEFKDHSLDFSSCPVLKYLKMEFCNLLVNRIVSPSIKHLIITCCGFKPEARTRIFAPSLISLQLVDCRERTPFLESMPLLVSAFIRLRNCCDCCANSYETGDCGSCEGCTGSNIGKNTCVLLQGLSGSTNLELTAETAVFIFRKDLTCCPVFNKLKTLLLNDWCITANLGPLISFLQHSPNLEKLILQLPEITQDLKGAGGSYDIKKQPFLSKRLTVEVKCHILDEQVRKILDVLDSFGIPPEQIKILPPPKQIKSRCKDPWPGSLSFEQKRT</sequence>
<organism evidence="3 5">
    <name type="scientific">Urochloa decumbens</name>
    <dbReference type="NCBI Taxonomy" id="240449"/>
    <lineage>
        <taxon>Eukaryota</taxon>
        <taxon>Viridiplantae</taxon>
        <taxon>Streptophyta</taxon>
        <taxon>Embryophyta</taxon>
        <taxon>Tracheophyta</taxon>
        <taxon>Spermatophyta</taxon>
        <taxon>Magnoliopsida</taxon>
        <taxon>Liliopsida</taxon>
        <taxon>Poales</taxon>
        <taxon>Poaceae</taxon>
        <taxon>PACMAD clade</taxon>
        <taxon>Panicoideae</taxon>
        <taxon>Panicodae</taxon>
        <taxon>Paniceae</taxon>
        <taxon>Melinidinae</taxon>
        <taxon>Urochloa</taxon>
    </lineage>
</organism>
<dbReference type="Pfam" id="PF00646">
    <property type="entry name" value="F-box"/>
    <property type="match status" value="1"/>
</dbReference>
<feature type="domain" description="F-box" evidence="2">
    <location>
        <begin position="19"/>
        <end position="53"/>
    </location>
</feature>
<reference evidence="5" key="1">
    <citation type="submission" date="2024-06" db="EMBL/GenBank/DDBJ databases">
        <authorList>
            <person name="Ryan C."/>
        </authorList>
    </citation>
    <scope>NUCLEOTIDE SEQUENCE [LARGE SCALE GENOMIC DNA]</scope>
</reference>
<keyword evidence="5" id="KW-1185">Reference proteome</keyword>
<dbReference type="InterPro" id="IPR032675">
    <property type="entry name" value="LRR_dom_sf"/>
</dbReference>
<dbReference type="PROSITE" id="PS50181">
    <property type="entry name" value="FBOX"/>
    <property type="match status" value="1"/>
</dbReference>
<name>A0ABC9AN64_9POAL</name>
<dbReference type="CDD" id="cd22160">
    <property type="entry name" value="F-box_AtFBL13-like"/>
    <property type="match status" value="1"/>
</dbReference>
<evidence type="ECO:0000256" key="1">
    <source>
        <dbReference type="SAM" id="MobiDB-lite"/>
    </source>
</evidence>